<dbReference type="InterPro" id="IPR001214">
    <property type="entry name" value="SET_dom"/>
</dbReference>
<sequence>MEGEESRLIDAIKDLDLLLSFSLWKKPTSKSVIESRKARQMGNELYTKNNHDLTTHKEILRFYTKSIVYAPPGCQELGLAFGNRSALLVHLGKYREAISDIDLALSFPLPEIYVVKYLCRKVECQAELGMVEAKDTCEETKKVLQDLCVSVKLKKDVIIKLVKAIVKLEKRNFKILESDQKQKYANTGCEKSSECESASKAVVISRNSRYLRFGRHLLADRDIAPGEVLYVDEPYVSFPMQTYLYTNCSHCLRFAWAGLPCDTCTYAIYCTDKCKRTAQELYHNVECNIIHRGWKVYERMNSARLMSVRLLIMAMKEAGSLEKLREDFKEIDNSRDQRKKGFSKNQTVFINNYKSAYSLLTHMKQKSINELIAVSRDSAVLLYFIARYTKLFRNHFDYDKKALIVSEDALFVGKLLSHYQHLILINAVTIKDVDIATSTDWSWTVPKEENCTGLYLTPFLSLLNHSCHPNIAKCETKDRKTILYSIRPITKGSQIFDCYGPTYLELLKTKRQNLLKRFYFFCDCIACKQNWPIFMNTIRNGLTFTTLSRSAFEATSKEHKKCDKILQSLKDKDANIDIDTIQDLAYAIILTIKYCKSPNWRLPSLIATLIAVFNELYGYVINIPATC</sequence>
<dbReference type="InterPro" id="IPR046341">
    <property type="entry name" value="SET_dom_sf"/>
</dbReference>
<dbReference type="GO" id="GO:0005634">
    <property type="term" value="C:nucleus"/>
    <property type="evidence" value="ECO:0007669"/>
    <property type="project" value="TreeGrafter"/>
</dbReference>
<dbReference type="GO" id="GO:0008276">
    <property type="term" value="F:protein methyltransferase activity"/>
    <property type="evidence" value="ECO:0007669"/>
    <property type="project" value="UniProtKB-ARBA"/>
</dbReference>
<evidence type="ECO:0000256" key="1">
    <source>
        <dbReference type="ARBA" id="ARBA00022603"/>
    </source>
</evidence>
<keyword evidence="3" id="KW-0949">S-adenosyl-L-methionine</keyword>
<dbReference type="InterPro" id="IPR002893">
    <property type="entry name" value="Znf_MYND"/>
</dbReference>
<dbReference type="Proteomes" id="UP000695007">
    <property type="component" value="Unplaced"/>
</dbReference>
<protein>
    <submittedName>
        <fullName evidence="11">SET and MYND domain-containing protein 4-like</fullName>
    </submittedName>
</protein>
<dbReference type="Gene3D" id="1.10.220.160">
    <property type="match status" value="1"/>
</dbReference>
<dbReference type="Pfam" id="PF00856">
    <property type="entry name" value="SET"/>
    <property type="match status" value="1"/>
</dbReference>
<dbReference type="GO" id="GO:0008757">
    <property type="term" value="F:S-adenosylmethionine-dependent methyltransferase activity"/>
    <property type="evidence" value="ECO:0007669"/>
    <property type="project" value="UniProtKB-ARBA"/>
</dbReference>
<dbReference type="GO" id="GO:0005737">
    <property type="term" value="C:cytoplasm"/>
    <property type="evidence" value="ECO:0007669"/>
    <property type="project" value="TreeGrafter"/>
</dbReference>
<evidence type="ECO:0000313" key="10">
    <source>
        <dbReference type="Proteomes" id="UP000695007"/>
    </source>
</evidence>
<evidence type="ECO:0000259" key="8">
    <source>
        <dbReference type="PROSITE" id="PS50280"/>
    </source>
</evidence>
<dbReference type="GO" id="GO:0032259">
    <property type="term" value="P:methylation"/>
    <property type="evidence" value="ECO:0007669"/>
    <property type="project" value="UniProtKB-KW"/>
</dbReference>
<evidence type="ECO:0000313" key="11">
    <source>
        <dbReference type="RefSeq" id="XP_011502672.1"/>
    </source>
</evidence>
<dbReference type="Gene3D" id="1.25.40.10">
    <property type="entry name" value="Tetratricopeptide repeat domain"/>
    <property type="match status" value="1"/>
</dbReference>
<evidence type="ECO:0000256" key="4">
    <source>
        <dbReference type="ARBA" id="ARBA00022723"/>
    </source>
</evidence>
<evidence type="ECO:0000256" key="2">
    <source>
        <dbReference type="ARBA" id="ARBA00022679"/>
    </source>
</evidence>
<dbReference type="Gene3D" id="2.170.270.10">
    <property type="entry name" value="SET domain"/>
    <property type="match status" value="1"/>
</dbReference>
<dbReference type="PROSITE" id="PS50865">
    <property type="entry name" value="ZF_MYND_2"/>
    <property type="match status" value="1"/>
</dbReference>
<dbReference type="PROSITE" id="PS50280">
    <property type="entry name" value="SET"/>
    <property type="match status" value="1"/>
</dbReference>
<dbReference type="GO" id="GO:0008170">
    <property type="term" value="F:N-methyltransferase activity"/>
    <property type="evidence" value="ECO:0007669"/>
    <property type="project" value="UniProtKB-ARBA"/>
</dbReference>
<dbReference type="SUPFAM" id="SSF82199">
    <property type="entry name" value="SET domain"/>
    <property type="match status" value="1"/>
</dbReference>
<dbReference type="KEGG" id="csol:105366054"/>
<dbReference type="InterPro" id="IPR052097">
    <property type="entry name" value="SET-MYND_domain_protein"/>
</dbReference>
<dbReference type="AlphaFoldDB" id="A0AAJ6YQZ9"/>
<gene>
    <name evidence="11" type="primary">LOC105366054</name>
</gene>
<name>A0AAJ6YQZ9_9HYME</name>
<reference evidence="11" key="1">
    <citation type="submission" date="2025-08" db="UniProtKB">
        <authorList>
            <consortium name="RefSeq"/>
        </authorList>
    </citation>
    <scope>IDENTIFICATION</scope>
</reference>
<accession>A0AAJ6YQZ9</accession>
<keyword evidence="2" id="KW-0808">Transferase</keyword>
<keyword evidence="1" id="KW-0489">Methyltransferase</keyword>
<dbReference type="GO" id="GO:0008270">
    <property type="term" value="F:zinc ion binding"/>
    <property type="evidence" value="ECO:0007669"/>
    <property type="project" value="UniProtKB-KW"/>
</dbReference>
<dbReference type="PANTHER" id="PTHR46165">
    <property type="entry name" value="SET AND MYND DOMAIN-CONTAINING PROTEIN 4"/>
    <property type="match status" value="1"/>
</dbReference>
<dbReference type="GeneID" id="105366054"/>
<evidence type="ECO:0000256" key="6">
    <source>
        <dbReference type="ARBA" id="ARBA00022833"/>
    </source>
</evidence>
<dbReference type="PROSITE" id="PS01360">
    <property type="entry name" value="ZF_MYND_1"/>
    <property type="match status" value="1"/>
</dbReference>
<feature type="domain" description="MYND-type" evidence="9">
    <location>
        <begin position="248"/>
        <end position="287"/>
    </location>
</feature>
<evidence type="ECO:0000256" key="5">
    <source>
        <dbReference type="ARBA" id="ARBA00022771"/>
    </source>
</evidence>
<keyword evidence="5 7" id="KW-0863">Zinc-finger</keyword>
<keyword evidence="10" id="KW-1185">Reference proteome</keyword>
<evidence type="ECO:0000259" key="9">
    <source>
        <dbReference type="PROSITE" id="PS50865"/>
    </source>
</evidence>
<dbReference type="RefSeq" id="XP_011502672.1">
    <property type="nucleotide sequence ID" value="XM_011504370.1"/>
</dbReference>
<dbReference type="GO" id="GO:0042826">
    <property type="term" value="F:histone deacetylase binding"/>
    <property type="evidence" value="ECO:0007669"/>
    <property type="project" value="TreeGrafter"/>
</dbReference>
<keyword evidence="6" id="KW-0862">Zinc</keyword>
<dbReference type="PANTHER" id="PTHR46165:SF6">
    <property type="entry name" value="SET AND MYND DOMAIN-CONTAINING PROTEIN 4-LIKE PROTEIN"/>
    <property type="match status" value="1"/>
</dbReference>
<keyword evidence="4" id="KW-0479">Metal-binding</keyword>
<dbReference type="SUPFAM" id="SSF144232">
    <property type="entry name" value="HIT/MYND zinc finger-like"/>
    <property type="match status" value="1"/>
</dbReference>
<proteinExistence type="predicted"/>
<feature type="domain" description="SET" evidence="8">
    <location>
        <begin position="200"/>
        <end position="500"/>
    </location>
</feature>
<dbReference type="InterPro" id="IPR011990">
    <property type="entry name" value="TPR-like_helical_dom_sf"/>
</dbReference>
<evidence type="ECO:0000256" key="7">
    <source>
        <dbReference type="PROSITE-ProRule" id="PRU00134"/>
    </source>
</evidence>
<evidence type="ECO:0000256" key="3">
    <source>
        <dbReference type="ARBA" id="ARBA00022691"/>
    </source>
</evidence>
<organism evidence="10 11">
    <name type="scientific">Ceratosolen solmsi marchali</name>
    <dbReference type="NCBI Taxonomy" id="326594"/>
    <lineage>
        <taxon>Eukaryota</taxon>
        <taxon>Metazoa</taxon>
        <taxon>Ecdysozoa</taxon>
        <taxon>Arthropoda</taxon>
        <taxon>Hexapoda</taxon>
        <taxon>Insecta</taxon>
        <taxon>Pterygota</taxon>
        <taxon>Neoptera</taxon>
        <taxon>Endopterygota</taxon>
        <taxon>Hymenoptera</taxon>
        <taxon>Apocrita</taxon>
        <taxon>Proctotrupomorpha</taxon>
        <taxon>Chalcidoidea</taxon>
        <taxon>Agaonidae</taxon>
        <taxon>Agaoninae</taxon>
        <taxon>Ceratosolen</taxon>
    </lineage>
</organism>
<dbReference type="Gene3D" id="6.10.140.2220">
    <property type="match status" value="1"/>
</dbReference>